<dbReference type="InterPro" id="IPR008471">
    <property type="entry name" value="MnmC-like_methylTransf"/>
</dbReference>
<dbReference type="GO" id="GO:0002097">
    <property type="term" value="P:tRNA wobble base modification"/>
    <property type="evidence" value="ECO:0007669"/>
    <property type="project" value="UniProtKB-UniRule"/>
</dbReference>
<dbReference type="EC" id="1.5.-.-" evidence="10"/>
<evidence type="ECO:0000256" key="7">
    <source>
        <dbReference type="ARBA" id="ARBA00022827"/>
    </source>
</evidence>
<evidence type="ECO:0000256" key="1">
    <source>
        <dbReference type="ARBA" id="ARBA00022490"/>
    </source>
</evidence>
<keyword evidence="3 10" id="KW-0285">Flavoprotein</keyword>
<dbReference type="PANTHER" id="PTHR13847:SF283">
    <property type="entry name" value="TRNA 5-METHYLAMINOMETHYL-2-THIOURIDINE BIOSYNTHESIS BIFUNCTIONAL PROTEIN MNMC"/>
    <property type="match status" value="1"/>
</dbReference>
<gene>
    <name evidence="10" type="primary">mnmC</name>
    <name evidence="13" type="ORF">CEW83_05785</name>
</gene>
<comment type="similarity">
    <text evidence="10">In the N-terminal section; belongs to the methyltransferase superfamily. tRNA (mnm(5)s(2)U34)-methyltransferase family.</text>
</comment>
<dbReference type="NCBIfam" id="NF033855">
    <property type="entry name" value="tRNA_MNMC2"/>
    <property type="match status" value="1"/>
</dbReference>
<dbReference type="EMBL" id="CP022187">
    <property type="protein sequence ID" value="AWI74786.1"/>
    <property type="molecule type" value="Genomic_DNA"/>
</dbReference>
<keyword evidence="6 10" id="KW-0819">tRNA processing</keyword>
<dbReference type="InterPro" id="IPR047785">
    <property type="entry name" value="tRNA_MNMC2"/>
</dbReference>
<dbReference type="GO" id="GO:0005737">
    <property type="term" value="C:cytoplasm"/>
    <property type="evidence" value="ECO:0007669"/>
    <property type="project" value="UniProtKB-SubCell"/>
</dbReference>
<keyword evidence="14" id="KW-1185">Reference proteome</keyword>
<comment type="subcellular location">
    <subcellularLocation>
        <location evidence="10">Cytoplasm</location>
    </subcellularLocation>
</comment>
<dbReference type="GO" id="GO:0050660">
    <property type="term" value="F:flavin adenine dinucleotide binding"/>
    <property type="evidence" value="ECO:0007669"/>
    <property type="project" value="UniProtKB-UniRule"/>
</dbReference>
<dbReference type="HAMAP" id="MF_01102">
    <property type="entry name" value="MnmC"/>
    <property type="match status" value="1"/>
</dbReference>
<dbReference type="InterPro" id="IPR023032">
    <property type="entry name" value="tRNA_MAMT_biosynth_bifunc_MnmC"/>
</dbReference>
<dbReference type="GO" id="GO:0032259">
    <property type="term" value="P:methylation"/>
    <property type="evidence" value="ECO:0007669"/>
    <property type="project" value="UniProtKB-KW"/>
</dbReference>
<evidence type="ECO:0000256" key="8">
    <source>
        <dbReference type="ARBA" id="ARBA00023002"/>
    </source>
</evidence>
<evidence type="ECO:0000256" key="5">
    <source>
        <dbReference type="ARBA" id="ARBA00022691"/>
    </source>
</evidence>
<comment type="function">
    <text evidence="10">Catalyzes the last two steps in the biosynthesis of 5-methylaminomethyl-2-thiouridine (mnm(5)s(2)U) at the wobble position (U34) in tRNA. Catalyzes the FAD-dependent demodification of cmnm(5)s(2)U34 to nm(5)s(2)U34, followed by the transfer of a methyl group from S-adenosyl-L-methionine to nm(5)s(2)U34, to form mnm(5)s(2)U34.</text>
</comment>
<dbReference type="GO" id="GO:0016645">
    <property type="term" value="F:oxidoreductase activity, acting on the CH-NH group of donors"/>
    <property type="evidence" value="ECO:0007669"/>
    <property type="project" value="InterPro"/>
</dbReference>
<name>A0A2U8GP74_9RHOO</name>
<keyword evidence="4 10" id="KW-0808">Transferase</keyword>
<dbReference type="GO" id="GO:0004808">
    <property type="term" value="F:tRNA (5-methylaminomethyl-2-thiouridylate)(34)-methyltransferase activity"/>
    <property type="evidence" value="ECO:0007669"/>
    <property type="project" value="UniProtKB-EC"/>
</dbReference>
<dbReference type="InterPro" id="IPR036188">
    <property type="entry name" value="FAD/NAD-bd_sf"/>
</dbReference>
<dbReference type="AlphaFoldDB" id="A0A2U8GP74"/>
<dbReference type="InterPro" id="IPR017610">
    <property type="entry name" value="tRNA_S-uridine_synth_MnmC_C"/>
</dbReference>
<dbReference type="PANTHER" id="PTHR13847">
    <property type="entry name" value="SARCOSINE DEHYDROGENASE-RELATED"/>
    <property type="match status" value="1"/>
</dbReference>
<evidence type="ECO:0000313" key="13">
    <source>
        <dbReference type="EMBL" id="AWI74786.1"/>
    </source>
</evidence>
<evidence type="ECO:0000256" key="4">
    <source>
        <dbReference type="ARBA" id="ARBA00022679"/>
    </source>
</evidence>
<organism evidence="13 14">
    <name type="scientific">Parazoarcus communis</name>
    <dbReference type="NCBI Taxonomy" id="41977"/>
    <lineage>
        <taxon>Bacteria</taxon>
        <taxon>Pseudomonadati</taxon>
        <taxon>Pseudomonadota</taxon>
        <taxon>Betaproteobacteria</taxon>
        <taxon>Rhodocyclales</taxon>
        <taxon>Zoogloeaceae</taxon>
        <taxon>Parazoarcus</taxon>
    </lineage>
</organism>
<evidence type="ECO:0000313" key="14">
    <source>
        <dbReference type="Proteomes" id="UP000244930"/>
    </source>
</evidence>
<dbReference type="SUPFAM" id="SSF51905">
    <property type="entry name" value="FAD/NAD(P)-binding domain"/>
    <property type="match status" value="1"/>
</dbReference>
<keyword evidence="7 10" id="KW-0274">FAD</keyword>
<dbReference type="Pfam" id="PF01266">
    <property type="entry name" value="DAO"/>
    <property type="match status" value="1"/>
</dbReference>
<comment type="similarity">
    <text evidence="10">In the C-terminal section; belongs to the DAO family.</text>
</comment>
<comment type="catalytic activity">
    <reaction evidence="10">
        <text>5-aminomethyl-2-thiouridine(34) in tRNA + S-adenosyl-L-methionine = 5-methylaminomethyl-2-thiouridine(34) in tRNA + S-adenosyl-L-homocysteine + H(+)</text>
        <dbReference type="Rhea" id="RHEA:19569"/>
        <dbReference type="Rhea" id="RHEA-COMP:10195"/>
        <dbReference type="Rhea" id="RHEA-COMP:10197"/>
        <dbReference type="ChEBI" id="CHEBI:15378"/>
        <dbReference type="ChEBI" id="CHEBI:57856"/>
        <dbReference type="ChEBI" id="CHEBI:59789"/>
        <dbReference type="ChEBI" id="CHEBI:74454"/>
        <dbReference type="ChEBI" id="CHEBI:74455"/>
        <dbReference type="EC" id="2.1.1.61"/>
    </reaction>
</comment>
<dbReference type="KEGG" id="acom:CEW83_05785"/>
<dbReference type="Pfam" id="PF05430">
    <property type="entry name" value="Methyltransf_30"/>
    <property type="match status" value="1"/>
</dbReference>
<feature type="region of interest" description="FAD-dependent cmnm(5)s(2)U34 oxidoreductase" evidence="10">
    <location>
        <begin position="259"/>
        <end position="646"/>
    </location>
</feature>
<keyword evidence="2 10" id="KW-0489">Methyltransferase</keyword>
<dbReference type="EC" id="2.1.1.61" evidence="10"/>
<dbReference type="SUPFAM" id="SSF54373">
    <property type="entry name" value="FAD-linked reductases, C-terminal domain"/>
    <property type="match status" value="1"/>
</dbReference>
<evidence type="ECO:0000259" key="11">
    <source>
        <dbReference type="Pfam" id="PF01266"/>
    </source>
</evidence>
<evidence type="ECO:0000256" key="2">
    <source>
        <dbReference type="ARBA" id="ARBA00022603"/>
    </source>
</evidence>
<proteinExistence type="inferred from homology"/>
<keyword evidence="8 10" id="KW-0560">Oxidoreductase</keyword>
<evidence type="ECO:0000256" key="6">
    <source>
        <dbReference type="ARBA" id="ARBA00022694"/>
    </source>
</evidence>
<protein>
    <recommendedName>
        <fullName evidence="10">tRNA 5-methylaminomethyl-2-thiouridine biosynthesis bifunctional protein MnmC</fullName>
        <shortName evidence="10">tRNA mnm(5)s(2)U biosynthesis bifunctional protein</shortName>
    </recommendedName>
    <domain>
        <recommendedName>
            <fullName evidence="10">tRNA (mnm(5)s(2)U34)-methyltransferase</fullName>
            <ecNumber evidence="10">2.1.1.61</ecNumber>
        </recommendedName>
    </domain>
    <domain>
        <recommendedName>
            <fullName evidence="10">FAD-dependent cmnm(5)s(2)U34 oxidoreductase</fullName>
            <ecNumber evidence="10">1.5.-.-</ecNumber>
        </recommendedName>
    </domain>
</protein>
<dbReference type="NCBIfam" id="NF002483">
    <property type="entry name" value="PRK01747.1-4"/>
    <property type="match status" value="1"/>
</dbReference>
<dbReference type="RefSeq" id="WP_108948494.1">
    <property type="nucleotide sequence ID" value="NZ_CP022187.1"/>
</dbReference>
<dbReference type="Proteomes" id="UP000244930">
    <property type="component" value="Chromosome"/>
</dbReference>
<comment type="cofactor">
    <cofactor evidence="10">
        <name>FAD</name>
        <dbReference type="ChEBI" id="CHEBI:57692"/>
    </cofactor>
</comment>
<dbReference type="Gene3D" id="3.50.50.60">
    <property type="entry name" value="FAD/NAD(P)-binding domain"/>
    <property type="match status" value="1"/>
</dbReference>
<dbReference type="InterPro" id="IPR029063">
    <property type="entry name" value="SAM-dependent_MTases_sf"/>
</dbReference>
<dbReference type="Gene3D" id="3.30.9.10">
    <property type="entry name" value="D-Amino Acid Oxidase, subunit A, domain 2"/>
    <property type="match status" value="1"/>
</dbReference>
<accession>A0A2U8GP74</accession>
<feature type="domain" description="MnmC-like methyltransferase" evidence="12">
    <location>
        <begin position="108"/>
        <end position="229"/>
    </location>
</feature>
<dbReference type="NCBIfam" id="TIGR03197">
    <property type="entry name" value="MnmC_Cterm"/>
    <property type="match status" value="1"/>
</dbReference>
<dbReference type="NCBIfam" id="NF002481">
    <property type="entry name" value="PRK01747.1-2"/>
    <property type="match status" value="1"/>
</dbReference>
<keyword evidence="1 10" id="KW-0963">Cytoplasm</keyword>
<reference evidence="13 14" key="1">
    <citation type="submission" date="2017-06" db="EMBL/GenBank/DDBJ databases">
        <title>Azoarcus.</title>
        <authorList>
            <person name="Woo J.-H."/>
            <person name="Kim H.-S."/>
        </authorList>
    </citation>
    <scope>NUCLEOTIDE SEQUENCE [LARGE SCALE GENOMIC DNA]</scope>
    <source>
        <strain evidence="13 14">TSPY31</strain>
    </source>
</reference>
<sequence length="646" mass="69392">MPIQPATYTLADDGTPYSDTFDDVYHSAAGAIGQAEHVFLGGNGLPGRWRGRDRFVIVETGFGLGLNFLATWAAWRADPERAATLHFVSCELHPFAVEDLAALHARWPEFAPLAAELQAAWPSLTPGVHRLHLDKDQVFLTLYFGDARDGLAQLDARADAFLLDGFSPARNPDLWSQKVFHLLGRMAAPGATLATWSVAGEVREGLRRAGFEVEKAPGFAGKRQMLRGRHLGPRGGQVEEKPLLRESDAPQAARRAIVIGAGVAGSSAAERLAARGWSVEVIDVADRPGHGASGNHAGVLRPLPSLDDNRMSRLTRAGTLYGWRHIRRLRARGINVRAEDCGVLHLARDAAQQDKMRAVVERLALPPSVLRFVDADEAERIGGWPVPLGGWWFSDSGWVQPPTLCAANLAAHPSRIRTHFACPVAQIERVADEWRALDAAGQVIAAAPVLIMAAGTGLRDFPLAGTLPMVSARGQVSLLDAAAGSAPRVVMCRMGYVSPEVDGLRCAGATFDVGDDDPDLRERDHHENIAKLEAMLPGYTTRLGPTALRGRVGFRPASPDRLPMVGAIPSVSSIAPRTPLPEIPRHPGLYALSGFGARGLVWAALAGELMASLICGEPAPVENDLIAAVDPARFILRPVRQSATDD</sequence>
<dbReference type="InterPro" id="IPR006076">
    <property type="entry name" value="FAD-dep_OxRdtase"/>
</dbReference>
<evidence type="ECO:0000256" key="3">
    <source>
        <dbReference type="ARBA" id="ARBA00022630"/>
    </source>
</evidence>
<keyword evidence="5 10" id="KW-0949">S-adenosyl-L-methionine</keyword>
<feature type="domain" description="FAD dependent oxidoreductase" evidence="11">
    <location>
        <begin position="256"/>
        <end position="613"/>
    </location>
</feature>
<evidence type="ECO:0000256" key="9">
    <source>
        <dbReference type="ARBA" id="ARBA00023268"/>
    </source>
</evidence>
<dbReference type="Gene3D" id="3.40.50.150">
    <property type="entry name" value="Vaccinia Virus protein VP39"/>
    <property type="match status" value="1"/>
</dbReference>
<keyword evidence="9 10" id="KW-0511">Multifunctional enzyme</keyword>
<feature type="region of interest" description="tRNA (mnm(5)s(2)U34)-methyltransferase" evidence="10">
    <location>
        <begin position="1"/>
        <end position="231"/>
    </location>
</feature>
<evidence type="ECO:0000256" key="10">
    <source>
        <dbReference type="HAMAP-Rule" id="MF_01102"/>
    </source>
</evidence>
<evidence type="ECO:0000259" key="12">
    <source>
        <dbReference type="Pfam" id="PF05430"/>
    </source>
</evidence>